<evidence type="ECO:0000256" key="4">
    <source>
        <dbReference type="ARBA" id="ARBA00022968"/>
    </source>
</evidence>
<feature type="domain" description="Trichome birefringence-like C-terminal" evidence="10">
    <location>
        <begin position="375"/>
        <end position="660"/>
    </location>
</feature>
<feature type="compositionally biased region" description="Polar residues" evidence="8">
    <location>
        <begin position="242"/>
        <end position="257"/>
    </location>
</feature>
<organism evidence="12 13">
    <name type="scientific">Dioscorea zingiberensis</name>
    <dbReference type="NCBI Taxonomy" id="325984"/>
    <lineage>
        <taxon>Eukaryota</taxon>
        <taxon>Viridiplantae</taxon>
        <taxon>Streptophyta</taxon>
        <taxon>Embryophyta</taxon>
        <taxon>Tracheophyta</taxon>
        <taxon>Spermatophyta</taxon>
        <taxon>Magnoliopsida</taxon>
        <taxon>Liliopsida</taxon>
        <taxon>Dioscoreales</taxon>
        <taxon>Dioscoreaceae</taxon>
        <taxon>Dioscorea</taxon>
    </lineage>
</organism>
<dbReference type="PANTHER" id="PTHR32285:SF22">
    <property type="entry name" value="PROTEIN TRICHOME BIREFRINGENCE"/>
    <property type="match status" value="1"/>
</dbReference>
<gene>
    <name evidence="12" type="ORF">J5N97_005674</name>
</gene>
<dbReference type="InterPro" id="IPR026057">
    <property type="entry name" value="TBL_C"/>
</dbReference>
<dbReference type="GO" id="GO:0000139">
    <property type="term" value="C:Golgi membrane"/>
    <property type="evidence" value="ECO:0007669"/>
    <property type="project" value="UniProtKB-SubCell"/>
</dbReference>
<proteinExistence type="inferred from homology"/>
<dbReference type="InterPro" id="IPR029962">
    <property type="entry name" value="TBL"/>
</dbReference>
<accession>A0A9D5HSK0</accession>
<evidence type="ECO:0000259" key="10">
    <source>
        <dbReference type="Pfam" id="PF13839"/>
    </source>
</evidence>
<feature type="compositionally biased region" description="Polar residues" evidence="8">
    <location>
        <begin position="174"/>
        <end position="190"/>
    </location>
</feature>
<evidence type="ECO:0000256" key="8">
    <source>
        <dbReference type="SAM" id="MobiDB-lite"/>
    </source>
</evidence>
<reference evidence="12" key="1">
    <citation type="submission" date="2021-03" db="EMBL/GenBank/DDBJ databases">
        <authorList>
            <person name="Li Z."/>
            <person name="Yang C."/>
        </authorList>
    </citation>
    <scope>NUCLEOTIDE SEQUENCE</scope>
    <source>
        <strain evidence="12">Dzin_1.0</strain>
        <tissue evidence="12">Leaf</tissue>
    </source>
</reference>
<comment type="similarity">
    <text evidence="2">Belongs to the PC-esterase family. TBL subfamily.</text>
</comment>
<dbReference type="AlphaFoldDB" id="A0A9D5HSK0"/>
<keyword evidence="5 9" id="KW-1133">Transmembrane helix</keyword>
<dbReference type="Pfam" id="PF13839">
    <property type="entry name" value="PC-Esterase"/>
    <property type="match status" value="1"/>
</dbReference>
<evidence type="ECO:0000256" key="5">
    <source>
        <dbReference type="ARBA" id="ARBA00022989"/>
    </source>
</evidence>
<evidence type="ECO:0000256" key="7">
    <source>
        <dbReference type="ARBA" id="ARBA00023136"/>
    </source>
</evidence>
<name>A0A9D5HSK0_9LILI</name>
<evidence type="ECO:0000256" key="1">
    <source>
        <dbReference type="ARBA" id="ARBA00004323"/>
    </source>
</evidence>
<feature type="compositionally biased region" description="Polar residues" evidence="8">
    <location>
        <begin position="212"/>
        <end position="225"/>
    </location>
</feature>
<dbReference type="Proteomes" id="UP001085076">
    <property type="component" value="Miscellaneous, Linkage group lg01"/>
</dbReference>
<comment type="caution">
    <text evidence="12">The sequence shown here is derived from an EMBL/GenBank/DDBJ whole genome shotgun (WGS) entry which is preliminary data.</text>
</comment>
<dbReference type="PANTHER" id="PTHR32285">
    <property type="entry name" value="PROTEIN TRICHOME BIREFRINGENCE-LIKE 9-RELATED"/>
    <property type="match status" value="1"/>
</dbReference>
<dbReference type="GO" id="GO:1990538">
    <property type="term" value="F:xylan O-acetyltransferase activity"/>
    <property type="evidence" value="ECO:0007669"/>
    <property type="project" value="UniProtKB-ARBA"/>
</dbReference>
<feature type="domain" description="Trichome birefringence-like N-terminal" evidence="11">
    <location>
        <begin position="322"/>
        <end position="374"/>
    </location>
</feature>
<evidence type="ECO:0000256" key="2">
    <source>
        <dbReference type="ARBA" id="ARBA00007727"/>
    </source>
</evidence>
<feature type="transmembrane region" description="Helical" evidence="9">
    <location>
        <begin position="31"/>
        <end position="49"/>
    </location>
</feature>
<keyword evidence="3 9" id="KW-0812">Transmembrane</keyword>
<evidence type="ECO:0000256" key="9">
    <source>
        <dbReference type="SAM" id="Phobius"/>
    </source>
</evidence>
<evidence type="ECO:0000256" key="6">
    <source>
        <dbReference type="ARBA" id="ARBA00023034"/>
    </source>
</evidence>
<feature type="compositionally biased region" description="Basic and acidic residues" evidence="8">
    <location>
        <begin position="155"/>
        <end position="172"/>
    </location>
</feature>
<sequence length="671" mass="74566">MGDPSKHLQSNNFVSDLKALLPVQKTRKTKIFVYGFMFAFIACTAFLAFNSSGNASPWFNSLFTSYSTSTSSYRSQISSFFSYIFPNTTLISTVDSSGSGVTVDDGKKDGILVRNQTGNGVSEKDQGKQNGAVLEERNKTGSGILGKNQTQKGVPLKDRGKESVGTKKDGVLESKNQTGNGVPAKNQTGNGVPAKKQTKEAPGSKKDGVLEGTNQSRTEVSNKNGTGSGVPASKNTPKESGASGNNTKGTSGASQGNVALAKNETAPKMSGSPEINKMKGVSNGGAVSNLTASLKKGNGSSSLGPNGNAGRKGEDWIKGMIGCDIFQGRWVKDVSYPLYTEGSCPHIDEPFDCYLNGRPDRTYQKLRWQPNGCNIPRLNATDMLERLRGKRLVFVGDSLNRNMWESLVCVLRNSVKDKKKVFEMSGKREFRTEGSYSFLFKDYGCTIEFFRSPFLVQEWEMPDNHGHKKETLRLDIIEKSSSKYKDAHVLIFNTGHWWTHEKTSKGKDYYQEGSHVYGELKVIEAFHKALNTWAKWVDTNVNPKKTLVFFRGYSASHFSGGQWNSGGACDRETEPIKNETYLTSYPPKMSVLETVLKEMKTPVSYLNITRMTDYRKDAHPSIYRKQDLTEEERRAPERFQDCSHWCLPGVPDTWNELLYAQLLIKQYQQKH</sequence>
<evidence type="ECO:0000313" key="13">
    <source>
        <dbReference type="Proteomes" id="UP001085076"/>
    </source>
</evidence>
<feature type="compositionally biased region" description="Basic and acidic residues" evidence="8">
    <location>
        <begin position="197"/>
        <end position="209"/>
    </location>
</feature>
<keyword evidence="13" id="KW-1185">Reference proteome</keyword>
<evidence type="ECO:0000313" key="12">
    <source>
        <dbReference type="EMBL" id="KAJ0987318.1"/>
    </source>
</evidence>
<feature type="compositionally biased region" description="Low complexity" evidence="8">
    <location>
        <begin position="292"/>
        <end position="309"/>
    </location>
</feature>
<comment type="subcellular location">
    <subcellularLocation>
        <location evidence="1">Golgi apparatus membrane</location>
        <topology evidence="1">Single-pass type II membrane protein</topology>
    </subcellularLocation>
</comment>
<dbReference type="Pfam" id="PF14416">
    <property type="entry name" value="PMR5N"/>
    <property type="match status" value="1"/>
</dbReference>
<evidence type="ECO:0008006" key="14">
    <source>
        <dbReference type="Google" id="ProtNLM"/>
    </source>
</evidence>
<keyword evidence="4" id="KW-0735">Signal-anchor</keyword>
<evidence type="ECO:0000256" key="3">
    <source>
        <dbReference type="ARBA" id="ARBA00022692"/>
    </source>
</evidence>
<reference evidence="12" key="2">
    <citation type="journal article" date="2022" name="Hortic Res">
        <title>The genome of Dioscorea zingiberensis sheds light on the biosynthesis, origin and evolution of the medicinally important diosgenin saponins.</title>
        <authorList>
            <person name="Li Y."/>
            <person name="Tan C."/>
            <person name="Li Z."/>
            <person name="Guo J."/>
            <person name="Li S."/>
            <person name="Chen X."/>
            <person name="Wang C."/>
            <person name="Dai X."/>
            <person name="Yang H."/>
            <person name="Song W."/>
            <person name="Hou L."/>
            <person name="Xu J."/>
            <person name="Tong Z."/>
            <person name="Xu A."/>
            <person name="Yuan X."/>
            <person name="Wang W."/>
            <person name="Yang Q."/>
            <person name="Chen L."/>
            <person name="Sun Z."/>
            <person name="Wang K."/>
            <person name="Pan B."/>
            <person name="Chen J."/>
            <person name="Bao Y."/>
            <person name="Liu F."/>
            <person name="Qi X."/>
            <person name="Gang D.R."/>
            <person name="Wen J."/>
            <person name="Li J."/>
        </authorList>
    </citation>
    <scope>NUCLEOTIDE SEQUENCE</scope>
    <source>
        <strain evidence="12">Dzin_1.0</strain>
    </source>
</reference>
<keyword evidence="6" id="KW-0333">Golgi apparatus</keyword>
<dbReference type="InterPro" id="IPR025846">
    <property type="entry name" value="TBL_N"/>
</dbReference>
<feature type="region of interest" description="Disordered" evidence="8">
    <location>
        <begin position="137"/>
        <end position="310"/>
    </location>
</feature>
<evidence type="ECO:0000259" key="11">
    <source>
        <dbReference type="Pfam" id="PF14416"/>
    </source>
</evidence>
<dbReference type="OrthoDB" id="630188at2759"/>
<dbReference type="EMBL" id="JAGGNH010000001">
    <property type="protein sequence ID" value="KAJ0987318.1"/>
    <property type="molecule type" value="Genomic_DNA"/>
</dbReference>
<keyword evidence="7 9" id="KW-0472">Membrane</keyword>
<protein>
    <recommendedName>
        <fullName evidence="14">Trichome birefringence-like N-terminal domain-containing protein</fullName>
    </recommendedName>
</protein>